<dbReference type="AlphaFoldDB" id="A0A5E6Y2T6"/>
<sequence length="322" mass="35314">MGNLYTWLFGRGSSEQSARFEASDTPLPPTPNPDSAPLSAPAQPVDDGLQPVKSWSHPFKDTNNPLLQLTQLAKAKAGFYPIGINGLCRGGVHFDSGTAGVLDQSSVHCLADGEVVAYRIDEHSPKTTYFIETGTVQKPFSCNFVLVRHRLQPPKIEGSPDVPPSLTFYSLYMHLQDWAVYHDDAAIARPAFWPEGTTRRVKATVTDVHPDHSGQQGLNVRNQAHQGKVIGFLQHGTEVTASGDGHYRKLENTNGPDVLKEADGSLRGFTDRFGIDEIVFVALHERFNKQRGNHLGLMAHGCQLARYEMRTSAGFHHHGASG</sequence>
<gene>
    <name evidence="2" type="ORF">PS655_05940</name>
</gene>
<name>A0A5E6Y2T6_PSEFL</name>
<reference evidence="2 3" key="1">
    <citation type="submission" date="2019-09" db="EMBL/GenBank/DDBJ databases">
        <authorList>
            <person name="Chandra G."/>
            <person name="Truman W A."/>
        </authorList>
    </citation>
    <scope>NUCLEOTIDE SEQUENCE [LARGE SCALE GENOMIC DNA]</scope>
    <source>
        <strain evidence="2">PS655</strain>
    </source>
</reference>
<accession>A0A5E6Y2T6</accession>
<evidence type="ECO:0000256" key="1">
    <source>
        <dbReference type="SAM" id="MobiDB-lite"/>
    </source>
</evidence>
<proteinExistence type="predicted"/>
<evidence type="ECO:0000313" key="2">
    <source>
        <dbReference type="EMBL" id="VVN47174.1"/>
    </source>
</evidence>
<protein>
    <submittedName>
        <fullName evidence="2">Uncharacterized protein</fullName>
    </submittedName>
</protein>
<feature type="region of interest" description="Disordered" evidence="1">
    <location>
        <begin position="16"/>
        <end position="55"/>
    </location>
</feature>
<organism evidence="2 3">
    <name type="scientific">Pseudomonas fluorescens</name>
    <dbReference type="NCBI Taxonomy" id="294"/>
    <lineage>
        <taxon>Bacteria</taxon>
        <taxon>Pseudomonadati</taxon>
        <taxon>Pseudomonadota</taxon>
        <taxon>Gammaproteobacteria</taxon>
        <taxon>Pseudomonadales</taxon>
        <taxon>Pseudomonadaceae</taxon>
        <taxon>Pseudomonas</taxon>
    </lineage>
</organism>
<dbReference type="Proteomes" id="UP000327167">
    <property type="component" value="Unassembled WGS sequence"/>
</dbReference>
<dbReference type="EMBL" id="CABVHJ010000036">
    <property type="protein sequence ID" value="VVN47174.1"/>
    <property type="molecule type" value="Genomic_DNA"/>
</dbReference>
<evidence type="ECO:0000313" key="3">
    <source>
        <dbReference type="Proteomes" id="UP000327167"/>
    </source>
</evidence>